<organism evidence="1 2">
    <name type="scientific">Allonocardiopsis opalescens</name>
    <dbReference type="NCBI Taxonomy" id="1144618"/>
    <lineage>
        <taxon>Bacteria</taxon>
        <taxon>Bacillati</taxon>
        <taxon>Actinomycetota</taxon>
        <taxon>Actinomycetes</taxon>
        <taxon>Streptosporangiales</taxon>
        <taxon>Allonocardiopsis</taxon>
    </lineage>
</organism>
<dbReference type="OrthoDB" id="5173041at2"/>
<evidence type="ECO:0000313" key="2">
    <source>
        <dbReference type="Proteomes" id="UP000237846"/>
    </source>
</evidence>
<dbReference type="AlphaFoldDB" id="A0A2T0PW94"/>
<protein>
    <recommendedName>
        <fullName evidence="3">Lipoprotein</fullName>
    </recommendedName>
</protein>
<proteinExistence type="predicted"/>
<comment type="caution">
    <text evidence="1">The sequence shown here is derived from an EMBL/GenBank/DDBJ whole genome shotgun (WGS) entry which is preliminary data.</text>
</comment>
<name>A0A2T0PW94_9ACTN</name>
<reference evidence="1 2" key="1">
    <citation type="submission" date="2018-03" db="EMBL/GenBank/DDBJ databases">
        <title>Genomic Encyclopedia of Archaeal and Bacterial Type Strains, Phase II (KMG-II): from individual species to whole genera.</title>
        <authorList>
            <person name="Goeker M."/>
        </authorList>
    </citation>
    <scope>NUCLEOTIDE SEQUENCE [LARGE SCALE GENOMIC DNA]</scope>
    <source>
        <strain evidence="1 2">DSM 45601</strain>
    </source>
</reference>
<gene>
    <name evidence="1" type="ORF">CLV72_109237</name>
</gene>
<evidence type="ECO:0008006" key="3">
    <source>
        <dbReference type="Google" id="ProtNLM"/>
    </source>
</evidence>
<dbReference type="EMBL" id="PVZC01000009">
    <property type="protein sequence ID" value="PRX95628.1"/>
    <property type="molecule type" value="Genomic_DNA"/>
</dbReference>
<sequence length="382" mass="39494">MAGSSTRVRSAWALAAAVVLAGATGCGILDGLGGDSGPTADPLRVAGGQAANEAAAGLAGAPAVSYTWSSDDSEEPEDRIELQVTQGGVVYGAFDQGGREIRVLSAADQTYVRSDAEFWTGHGAAEDVASRYEDRWVRVTPDYLSFDPREALLPETVGAQVQGALADSAATSAPELTSLNEVPVFQVPTSGGFVFVTEAEPHQVVRVDDPTLLPPVAGAEADPASPAVLDVQPLDAQGVAALREEVVGAVGSLDGAYSVLPRLTVEGDLDLNCDSESGSCEAAAEVSSSFAAGVEPTPVHARLQVQFTAEGLDDRDCNDTRTIEPDATATLSCSAEWELTPGVEYQIQADAYVVARALNGEELDELQGAVGEEFDAVEQALG</sequence>
<dbReference type="Proteomes" id="UP000237846">
    <property type="component" value="Unassembled WGS sequence"/>
</dbReference>
<accession>A0A2T0PW94</accession>
<evidence type="ECO:0000313" key="1">
    <source>
        <dbReference type="EMBL" id="PRX95628.1"/>
    </source>
</evidence>
<keyword evidence="2" id="KW-1185">Reference proteome</keyword>
<dbReference type="RefSeq" id="WP_106251867.1">
    <property type="nucleotide sequence ID" value="NZ_PVZC01000009.1"/>
</dbReference>
<dbReference type="PROSITE" id="PS51257">
    <property type="entry name" value="PROKAR_LIPOPROTEIN"/>
    <property type="match status" value="1"/>
</dbReference>